<proteinExistence type="predicted"/>
<evidence type="ECO:0000313" key="2">
    <source>
        <dbReference type="Proteomes" id="UP000722791"/>
    </source>
</evidence>
<name>A0A8J4GNK0_9CHLO</name>
<sequence>MVQTVCSSARSSGALNQLPLFSVHSNVNIRVNGPLNTHIKLNKTQIHALKIAATACRAGCSSAPAASPFHSRDLDYGSTSGADVSIANSHLGSRPSIGPSAAATVECDPQLSSVDARLSTRLVLLAADNAACLTSSQLNDIVQSIRRAADDPERGLQLPPAAVERLIRELRRRRQLAALLNLPDSALFGTSVG</sequence>
<dbReference type="Proteomes" id="UP000722791">
    <property type="component" value="Unassembled WGS sequence"/>
</dbReference>
<gene>
    <name evidence="1" type="ORF">Vretimale_15130</name>
</gene>
<organism evidence="1 2">
    <name type="scientific">Volvox reticuliferus</name>
    <dbReference type="NCBI Taxonomy" id="1737510"/>
    <lineage>
        <taxon>Eukaryota</taxon>
        <taxon>Viridiplantae</taxon>
        <taxon>Chlorophyta</taxon>
        <taxon>core chlorophytes</taxon>
        <taxon>Chlorophyceae</taxon>
        <taxon>CS clade</taxon>
        <taxon>Chlamydomonadales</taxon>
        <taxon>Volvocaceae</taxon>
        <taxon>Volvox</taxon>
    </lineage>
</organism>
<reference evidence="1" key="1">
    <citation type="journal article" date="2021" name="Proc. Natl. Acad. Sci. U.S.A.">
        <title>Three genomes in the algal genus Volvox reveal the fate of a haploid sex-determining region after a transition to homothallism.</title>
        <authorList>
            <person name="Yamamoto K."/>
            <person name="Hamaji T."/>
            <person name="Kawai-Toyooka H."/>
            <person name="Matsuzaki R."/>
            <person name="Takahashi F."/>
            <person name="Nishimura Y."/>
            <person name="Kawachi M."/>
            <person name="Noguchi H."/>
            <person name="Minakuchi Y."/>
            <person name="Umen J.G."/>
            <person name="Toyoda A."/>
            <person name="Nozaki H."/>
        </authorList>
    </citation>
    <scope>NUCLEOTIDE SEQUENCE</scope>
    <source>
        <strain evidence="1">NIES-3785</strain>
    </source>
</reference>
<feature type="non-terminal residue" evidence="1">
    <location>
        <position position="193"/>
    </location>
</feature>
<accession>A0A8J4GNK0</accession>
<protein>
    <submittedName>
        <fullName evidence="1">Uncharacterized protein</fullName>
    </submittedName>
</protein>
<dbReference type="AlphaFoldDB" id="A0A8J4GNK0"/>
<evidence type="ECO:0000313" key="1">
    <source>
        <dbReference type="EMBL" id="GIM11700.1"/>
    </source>
</evidence>
<dbReference type="EMBL" id="BNCQ01000040">
    <property type="protein sequence ID" value="GIM11700.1"/>
    <property type="molecule type" value="Genomic_DNA"/>
</dbReference>
<comment type="caution">
    <text evidence="1">The sequence shown here is derived from an EMBL/GenBank/DDBJ whole genome shotgun (WGS) entry which is preliminary data.</text>
</comment>